<evidence type="ECO:0000259" key="2">
    <source>
        <dbReference type="Pfam" id="PF18148"/>
    </source>
</evidence>
<dbReference type="InterPro" id="IPR040759">
    <property type="entry name" value="RGS_DHEX"/>
</dbReference>
<dbReference type="InterPro" id="IPR047016">
    <property type="entry name" value="RGS6/7/9/11"/>
</dbReference>
<keyword evidence="1" id="KW-0734">Signal transduction inhibitor</keyword>
<dbReference type="InterPro" id="IPR036390">
    <property type="entry name" value="WH_DNA-bd_sf"/>
</dbReference>
<dbReference type="Gene3D" id="1.10.10.10">
    <property type="entry name" value="Winged helix-like DNA-binding domain superfamily/Winged helix DNA-binding domain"/>
    <property type="match status" value="1"/>
</dbReference>
<dbReference type="PANTHER" id="PTHR45746">
    <property type="entry name" value="LP21163P"/>
    <property type="match status" value="1"/>
</dbReference>
<organism evidence="3 4">
    <name type="scientific">Characodon lateralis</name>
    <dbReference type="NCBI Taxonomy" id="208331"/>
    <lineage>
        <taxon>Eukaryota</taxon>
        <taxon>Metazoa</taxon>
        <taxon>Chordata</taxon>
        <taxon>Craniata</taxon>
        <taxon>Vertebrata</taxon>
        <taxon>Euteleostomi</taxon>
        <taxon>Actinopterygii</taxon>
        <taxon>Neopterygii</taxon>
        <taxon>Teleostei</taxon>
        <taxon>Neoteleostei</taxon>
        <taxon>Acanthomorphata</taxon>
        <taxon>Ovalentaria</taxon>
        <taxon>Atherinomorphae</taxon>
        <taxon>Cyprinodontiformes</taxon>
        <taxon>Goodeidae</taxon>
        <taxon>Characodon</taxon>
    </lineage>
</organism>
<proteinExistence type="predicted"/>
<reference evidence="3 4" key="1">
    <citation type="submission" date="2021-06" db="EMBL/GenBank/DDBJ databases">
        <authorList>
            <person name="Palmer J.M."/>
        </authorList>
    </citation>
    <scope>NUCLEOTIDE SEQUENCE [LARGE SCALE GENOMIC DNA]</scope>
    <source>
        <strain evidence="3 4">CL_MEX2019</strain>
        <tissue evidence="3">Muscle</tissue>
    </source>
</reference>
<evidence type="ECO:0000313" key="3">
    <source>
        <dbReference type="EMBL" id="MED6280818.1"/>
    </source>
</evidence>
<dbReference type="EMBL" id="JAHUTJ010042104">
    <property type="protein sequence ID" value="MED6280818.1"/>
    <property type="molecule type" value="Genomic_DNA"/>
</dbReference>
<dbReference type="Pfam" id="PF18148">
    <property type="entry name" value="RGS_DHEX"/>
    <property type="match status" value="1"/>
</dbReference>
<evidence type="ECO:0000256" key="1">
    <source>
        <dbReference type="ARBA" id="ARBA00022700"/>
    </source>
</evidence>
<dbReference type="SUPFAM" id="SSF46785">
    <property type="entry name" value="Winged helix' DNA-binding domain"/>
    <property type="match status" value="1"/>
</dbReference>
<comment type="caution">
    <text evidence="3">The sequence shown here is derived from an EMBL/GenBank/DDBJ whole genome shotgun (WGS) entry which is preliminary data.</text>
</comment>
<keyword evidence="4" id="KW-1185">Reference proteome</keyword>
<evidence type="ECO:0000313" key="4">
    <source>
        <dbReference type="Proteomes" id="UP001352852"/>
    </source>
</evidence>
<feature type="domain" description="Regulator of G-protein signalling DHEX" evidence="2">
    <location>
        <begin position="42"/>
        <end position="103"/>
    </location>
</feature>
<gene>
    <name evidence="3" type="ORF">CHARACLAT_014755</name>
</gene>
<dbReference type="Gene3D" id="1.10.1240.60">
    <property type="match status" value="1"/>
</dbReference>
<dbReference type="InterPro" id="IPR047017">
    <property type="entry name" value="RGS6/7/9/11_DHEX_sf"/>
</dbReference>
<accession>A0ABU7E0J8</accession>
<dbReference type="Proteomes" id="UP001352852">
    <property type="component" value="Unassembled WGS sequence"/>
</dbReference>
<dbReference type="InterPro" id="IPR036388">
    <property type="entry name" value="WH-like_DNA-bd_sf"/>
</dbReference>
<protein>
    <recommendedName>
        <fullName evidence="2">Regulator of G-protein signalling DHEX domain-containing protein</fullName>
    </recommendedName>
</protein>
<name>A0ABU7E0J8_9TELE</name>
<dbReference type="PANTHER" id="PTHR45746:SF8">
    <property type="entry name" value="REGULATOR OF G PROTEIN-SIGNALING 9A"/>
    <property type="match status" value="1"/>
</dbReference>
<sequence>MHTPEAQVFGTMLVAYGYIYPLQNHRKLVMCNDSSLYRFQTPYFWPTQQWVPEDSDYAIYLAKRNIRKKGMLEPYEQAHYNHLHEWLNHKWDFIVMQATEQYNGASVPENNINCSCSQVRSIGLVALTTIVMKCFEPSVMANINKKLDTKLRLFPPPISASPAAPLTACHRHRCHRRGATSALVPYDPAGVFILFPGDLADASTPPLATLHWSPHHASKTQLRFLQQRLPCLRISLIPSLSSSCHSGPIMGRLPLHRLSPWCLPGPQLLHPHSRHSHLLRSSAGPAHHAFRALLGMLL</sequence>